<dbReference type="AlphaFoldDB" id="A0A2I0WXB2"/>
<feature type="domain" description="DUF936" evidence="2">
    <location>
        <begin position="4"/>
        <end position="119"/>
    </location>
</feature>
<organism evidence="4 5">
    <name type="scientific">Dendrobium catenatum</name>
    <dbReference type="NCBI Taxonomy" id="906689"/>
    <lineage>
        <taxon>Eukaryota</taxon>
        <taxon>Viridiplantae</taxon>
        <taxon>Streptophyta</taxon>
        <taxon>Embryophyta</taxon>
        <taxon>Tracheophyta</taxon>
        <taxon>Spermatophyta</taxon>
        <taxon>Magnoliopsida</taxon>
        <taxon>Liliopsida</taxon>
        <taxon>Asparagales</taxon>
        <taxon>Orchidaceae</taxon>
        <taxon>Epidendroideae</taxon>
        <taxon>Malaxideae</taxon>
        <taxon>Dendrobiinae</taxon>
        <taxon>Dendrobium</taxon>
    </lineage>
</organism>
<proteinExistence type="predicted"/>
<reference evidence="4 5" key="2">
    <citation type="journal article" date="2017" name="Nature">
        <title>The Apostasia genome and the evolution of orchids.</title>
        <authorList>
            <person name="Zhang G.Q."/>
            <person name="Liu K.W."/>
            <person name="Li Z."/>
            <person name="Lohaus R."/>
            <person name="Hsiao Y.Y."/>
            <person name="Niu S.C."/>
            <person name="Wang J.Y."/>
            <person name="Lin Y.C."/>
            <person name="Xu Q."/>
            <person name="Chen L.J."/>
            <person name="Yoshida K."/>
            <person name="Fujiwara S."/>
            <person name="Wang Z.W."/>
            <person name="Zhang Y.Q."/>
            <person name="Mitsuda N."/>
            <person name="Wang M."/>
            <person name="Liu G.H."/>
            <person name="Pecoraro L."/>
            <person name="Huang H.X."/>
            <person name="Xiao X.J."/>
            <person name="Lin M."/>
            <person name="Wu X.Y."/>
            <person name="Wu W.L."/>
            <person name="Chen Y.Y."/>
            <person name="Chang S.B."/>
            <person name="Sakamoto S."/>
            <person name="Ohme-Takagi M."/>
            <person name="Yagi M."/>
            <person name="Zeng S.J."/>
            <person name="Shen C.Y."/>
            <person name="Yeh C.M."/>
            <person name="Luo Y.B."/>
            <person name="Tsai W.C."/>
            <person name="Van de Peer Y."/>
            <person name="Liu Z.J."/>
        </authorList>
    </citation>
    <scope>NUCLEOTIDE SEQUENCE [LARGE SCALE GENOMIC DNA]</scope>
    <source>
        <tissue evidence="4">The whole plant</tissue>
    </source>
</reference>
<gene>
    <name evidence="4" type="ORF">MA16_Dca005808</name>
</gene>
<feature type="region of interest" description="Disordered" evidence="1">
    <location>
        <begin position="450"/>
        <end position="469"/>
    </location>
</feature>
<evidence type="ECO:0000259" key="3">
    <source>
        <dbReference type="Pfam" id="PF21647"/>
    </source>
</evidence>
<dbReference type="Proteomes" id="UP000233837">
    <property type="component" value="Unassembled WGS sequence"/>
</dbReference>
<reference evidence="4 5" key="1">
    <citation type="journal article" date="2016" name="Sci. Rep.">
        <title>The Dendrobium catenatum Lindl. genome sequence provides insights into polysaccharide synthase, floral development and adaptive evolution.</title>
        <authorList>
            <person name="Zhang G.Q."/>
            <person name="Xu Q."/>
            <person name="Bian C."/>
            <person name="Tsai W.C."/>
            <person name="Yeh C.M."/>
            <person name="Liu K.W."/>
            <person name="Yoshida K."/>
            <person name="Zhang L.S."/>
            <person name="Chang S.B."/>
            <person name="Chen F."/>
            <person name="Shi Y."/>
            <person name="Su Y.Y."/>
            <person name="Zhang Y.Q."/>
            <person name="Chen L.J."/>
            <person name="Yin Y."/>
            <person name="Lin M."/>
            <person name="Huang H."/>
            <person name="Deng H."/>
            <person name="Wang Z.W."/>
            <person name="Zhu S.L."/>
            <person name="Zhao X."/>
            <person name="Deng C."/>
            <person name="Niu S.C."/>
            <person name="Huang J."/>
            <person name="Wang M."/>
            <person name="Liu G.H."/>
            <person name="Yang H.J."/>
            <person name="Xiao X.J."/>
            <person name="Hsiao Y.Y."/>
            <person name="Wu W.L."/>
            <person name="Chen Y.Y."/>
            <person name="Mitsuda N."/>
            <person name="Ohme-Takagi M."/>
            <person name="Luo Y.B."/>
            <person name="Van de Peer Y."/>
            <person name="Liu Z.J."/>
        </authorList>
    </citation>
    <scope>NUCLEOTIDE SEQUENCE [LARGE SCALE GENOMIC DNA]</scope>
    <source>
        <tissue evidence="4">The whole plant</tissue>
    </source>
</reference>
<evidence type="ECO:0000259" key="2">
    <source>
        <dbReference type="Pfam" id="PF06075"/>
    </source>
</evidence>
<keyword evidence="5" id="KW-1185">Reference proteome</keyword>
<evidence type="ECO:0000256" key="1">
    <source>
        <dbReference type="SAM" id="MobiDB-lite"/>
    </source>
</evidence>
<protein>
    <recommendedName>
        <fullName evidence="6">DUF936 domain-containing protein</fullName>
    </recommendedName>
</protein>
<feature type="compositionally biased region" description="Low complexity" evidence="1">
    <location>
        <begin position="391"/>
        <end position="400"/>
    </location>
</feature>
<dbReference type="OrthoDB" id="773154at2759"/>
<feature type="region of interest" description="Disordered" evidence="1">
    <location>
        <begin position="372"/>
        <end position="400"/>
    </location>
</feature>
<feature type="domain" description="DUF6857" evidence="3">
    <location>
        <begin position="283"/>
        <end position="371"/>
    </location>
</feature>
<dbReference type="Pfam" id="PF21647">
    <property type="entry name" value="DUF6857"/>
    <property type="match status" value="2"/>
</dbReference>
<dbReference type="PANTHER" id="PTHR31928">
    <property type="entry name" value="EXPRESSED PROTEIN"/>
    <property type="match status" value="1"/>
</dbReference>
<dbReference type="InterPro" id="IPR049172">
    <property type="entry name" value="DUF6857_pln"/>
</dbReference>
<feature type="compositionally biased region" description="Polar residues" evidence="1">
    <location>
        <begin position="186"/>
        <end position="198"/>
    </location>
</feature>
<dbReference type="EMBL" id="KZ502363">
    <property type="protein sequence ID" value="PKU80277.1"/>
    <property type="molecule type" value="Genomic_DNA"/>
</dbReference>
<accession>A0A2I0WXB2</accession>
<evidence type="ECO:0000313" key="4">
    <source>
        <dbReference type="EMBL" id="PKU80277.1"/>
    </source>
</evidence>
<dbReference type="InterPro" id="IPR010341">
    <property type="entry name" value="DUF936_pln"/>
</dbReference>
<feature type="domain" description="DUF6857" evidence="3">
    <location>
        <begin position="376"/>
        <end position="528"/>
    </location>
</feature>
<evidence type="ECO:0000313" key="5">
    <source>
        <dbReference type="Proteomes" id="UP000233837"/>
    </source>
</evidence>
<feature type="region of interest" description="Disordered" evidence="1">
    <location>
        <begin position="176"/>
        <end position="252"/>
    </location>
</feature>
<dbReference type="PANTHER" id="PTHR31928:SF2">
    <property type="entry name" value="EXPRESSED PROTEIN"/>
    <property type="match status" value="1"/>
</dbReference>
<sequence>MASLTPGVLIKLLKNVNSDVKICGEHRSILLQVISIVPAITGSEFWPDHGFFIKVSDSSHSTYVSLSKDDNELILTNKLQLGQFVYVNKVASGTPVPVLVGVRPLPGRNPCIGSPKDLMQMMVPSDISENLLSPQKVNTKQTESSERNEEILRKRLVIKEEKAVVASRYLQGILGSNGKSSGVEGQASNGKVNVSSNEIELPKKVGSSKGKLDPKNQAGPATSSSSKDEAKKKHVVSGGSMKDASPSVKNSLPKPALPIKKLFCSNSPHTSGSSIKRRIINANPFDFLPTNLIKPAKGVIKRKNLAFLIAAEAQREAAAATDLVKGLCIFADLRKPSPHENHHISLNKFFTLYQLINIPNTIIHKESLSSHITEPSLPDKDTPNKKTSPPEKSSALTTSKLSKELCENEKLEWATFDGFKEIQSVRATLLKESQSWFLKFLENALDTGFHSDSRSKKATKDRVAGNTKESEDKIAVTLSQLKQANDWLDQLLSEGGIEEEEVLSTIERLKLKVYSCLLGQVESAASALENRTSSI</sequence>
<dbReference type="Pfam" id="PF06075">
    <property type="entry name" value="DUF936"/>
    <property type="match status" value="1"/>
</dbReference>
<name>A0A2I0WXB2_9ASPA</name>
<dbReference type="InterPro" id="IPR048297">
    <property type="entry name" value="DUF936_dom_pln"/>
</dbReference>
<evidence type="ECO:0008006" key="6">
    <source>
        <dbReference type="Google" id="ProtNLM"/>
    </source>
</evidence>